<feature type="compositionally biased region" description="Polar residues" evidence="2">
    <location>
        <begin position="158"/>
        <end position="170"/>
    </location>
</feature>
<feature type="compositionally biased region" description="Low complexity" evidence="2">
    <location>
        <begin position="541"/>
        <end position="567"/>
    </location>
</feature>
<feature type="compositionally biased region" description="Basic and acidic residues" evidence="2">
    <location>
        <begin position="672"/>
        <end position="690"/>
    </location>
</feature>
<reference evidence="3 4" key="1">
    <citation type="journal article" date="2019" name="Nat. Ecol. Evol.">
        <title>Megaphylogeny resolves global patterns of mushroom evolution.</title>
        <authorList>
            <person name="Varga T."/>
            <person name="Krizsan K."/>
            <person name="Foldi C."/>
            <person name="Dima B."/>
            <person name="Sanchez-Garcia M."/>
            <person name="Sanchez-Ramirez S."/>
            <person name="Szollosi G.J."/>
            <person name="Szarkandi J.G."/>
            <person name="Papp V."/>
            <person name="Albert L."/>
            <person name="Andreopoulos W."/>
            <person name="Angelini C."/>
            <person name="Antonin V."/>
            <person name="Barry K.W."/>
            <person name="Bougher N.L."/>
            <person name="Buchanan P."/>
            <person name="Buyck B."/>
            <person name="Bense V."/>
            <person name="Catcheside P."/>
            <person name="Chovatia M."/>
            <person name="Cooper J."/>
            <person name="Damon W."/>
            <person name="Desjardin D."/>
            <person name="Finy P."/>
            <person name="Geml J."/>
            <person name="Haridas S."/>
            <person name="Hughes K."/>
            <person name="Justo A."/>
            <person name="Karasinski D."/>
            <person name="Kautmanova I."/>
            <person name="Kiss B."/>
            <person name="Kocsube S."/>
            <person name="Kotiranta H."/>
            <person name="LaButti K.M."/>
            <person name="Lechner B.E."/>
            <person name="Liimatainen K."/>
            <person name="Lipzen A."/>
            <person name="Lukacs Z."/>
            <person name="Mihaltcheva S."/>
            <person name="Morgado L.N."/>
            <person name="Niskanen T."/>
            <person name="Noordeloos M.E."/>
            <person name="Ohm R.A."/>
            <person name="Ortiz-Santana B."/>
            <person name="Ovrebo C."/>
            <person name="Racz N."/>
            <person name="Riley R."/>
            <person name="Savchenko A."/>
            <person name="Shiryaev A."/>
            <person name="Soop K."/>
            <person name="Spirin V."/>
            <person name="Szebenyi C."/>
            <person name="Tomsovsky M."/>
            <person name="Tulloss R.E."/>
            <person name="Uehling J."/>
            <person name="Grigoriev I.V."/>
            <person name="Vagvolgyi C."/>
            <person name="Papp T."/>
            <person name="Martin F.M."/>
            <person name="Miettinen O."/>
            <person name="Hibbett D.S."/>
            <person name="Nagy L.G."/>
        </authorList>
    </citation>
    <scope>NUCLEOTIDE SEQUENCE [LARGE SCALE GENOMIC DNA]</scope>
    <source>
        <strain evidence="3 4">CBS 962.96</strain>
    </source>
</reference>
<feature type="region of interest" description="Disordered" evidence="2">
    <location>
        <begin position="672"/>
        <end position="721"/>
    </location>
</feature>
<name>A0A4S8KX24_DENBC</name>
<feature type="compositionally biased region" description="Basic and acidic residues" evidence="2">
    <location>
        <begin position="133"/>
        <end position="157"/>
    </location>
</feature>
<feature type="compositionally biased region" description="Polar residues" evidence="2">
    <location>
        <begin position="578"/>
        <end position="611"/>
    </location>
</feature>
<feature type="compositionally biased region" description="Basic and acidic residues" evidence="2">
    <location>
        <begin position="268"/>
        <end position="278"/>
    </location>
</feature>
<feature type="compositionally biased region" description="Basic and acidic residues" evidence="2">
    <location>
        <begin position="623"/>
        <end position="645"/>
    </location>
</feature>
<feature type="region of interest" description="Disordered" evidence="2">
    <location>
        <begin position="66"/>
        <end position="211"/>
    </location>
</feature>
<proteinExistence type="predicted"/>
<keyword evidence="4" id="KW-1185">Reference proteome</keyword>
<keyword evidence="1" id="KW-0175">Coiled coil</keyword>
<accession>A0A4S8KX24</accession>
<dbReference type="AlphaFoldDB" id="A0A4S8KX24"/>
<evidence type="ECO:0000256" key="1">
    <source>
        <dbReference type="SAM" id="Coils"/>
    </source>
</evidence>
<feature type="region of interest" description="Disordered" evidence="2">
    <location>
        <begin position="811"/>
        <end position="831"/>
    </location>
</feature>
<feature type="region of interest" description="Disordered" evidence="2">
    <location>
        <begin position="733"/>
        <end position="756"/>
    </location>
</feature>
<protein>
    <submittedName>
        <fullName evidence="3">Uncharacterized protein</fullName>
    </submittedName>
</protein>
<dbReference type="EMBL" id="ML179893">
    <property type="protein sequence ID" value="THU80554.1"/>
    <property type="molecule type" value="Genomic_DNA"/>
</dbReference>
<sequence length="914" mass="101475">MESKRESEKELEPKAQEQAQVEVQAGWGFQLASWGIFRNSANVGLGIPEGVDDHDQHDFNMMEELEEQDVQEQIWEGDSRSHNRDEDLDADLTNRSGFLDMGCESSHSQKLEPEADLSTSSISETKVESLSGEEQRQRRKEAHEEVIPKEPESERWSRSNASSNLGGNTTCDRERQVQGSIEAERGILLPGFVSEDRSQSSKDTESLQAENLKSLELGYHRPYIRAASESSIASSSASVVDLLSAEMHQDIGKEKDVEIQKGANGHLLDGKNKDKGRPDAGMVGGDQVTEQKLGPAALTTPTPPSSYILSVPSEAHTPPPPPSLSLAVGERHLLTPILQQEDSRDSIPGLSHSLSSPAHIPGLSSSPIVLNQFRPLDANPKTLIASTSWASTDCDNTTLVDSQSPKLGEEPIAEQQDQTDMTTIVGDDSGMGMDGFRRNESYDMDIDDTVCDVYHFEDASKSCSVSCLQRHTPISHHPFTIQNLHIQNFSRIVPSKLTSTSVNMYIDALTPPRLLPASWTPPMSNQQISQTPALIRDIPMSSYTSTPSSQSTAPASCPSSQSPEFSSLFRLPDRKSAATPSPLRTSSPGSFQHFSSPTSFTSGSAVLSPKTQAKVPFPVGQKRKQDDVEAEERGTLQEQATSRDRLIDELEERQKEVEAQYTKLQTEIEKRRQQNEALKRKNEKGKEKSIQENNEELPSKTRAWGARSPRGETRHDDWDYYGDRDANDYYNHERHADDLQDQDERQESRKLSRRQNESMIRHLQVELSTVQLALGEGMKKQDEILDRLKELGASNVTLGVMMQVAGTGKKMFGKSPTSSEDAKGEKLSTTEVAPGSEMRTWKESVLLEITDGLFAVMKTKLQLAEKKLEAERQRRVALEQALQDINKECREPFIVPALLEAFIMVSELSGRVKA</sequence>
<feature type="compositionally biased region" description="Basic and acidic residues" evidence="2">
    <location>
        <begin position="709"/>
        <end position="721"/>
    </location>
</feature>
<evidence type="ECO:0000313" key="4">
    <source>
        <dbReference type="Proteomes" id="UP000297245"/>
    </source>
</evidence>
<evidence type="ECO:0000313" key="3">
    <source>
        <dbReference type="EMBL" id="THU80554.1"/>
    </source>
</evidence>
<feature type="region of interest" description="Disordered" evidence="2">
    <location>
        <begin position="539"/>
        <end position="645"/>
    </location>
</feature>
<organism evidence="3 4">
    <name type="scientific">Dendrothele bispora (strain CBS 962.96)</name>
    <dbReference type="NCBI Taxonomy" id="1314807"/>
    <lineage>
        <taxon>Eukaryota</taxon>
        <taxon>Fungi</taxon>
        <taxon>Dikarya</taxon>
        <taxon>Basidiomycota</taxon>
        <taxon>Agaricomycotina</taxon>
        <taxon>Agaricomycetes</taxon>
        <taxon>Agaricomycetidae</taxon>
        <taxon>Agaricales</taxon>
        <taxon>Agaricales incertae sedis</taxon>
        <taxon>Dendrothele</taxon>
    </lineage>
</organism>
<feature type="region of interest" description="Disordered" evidence="2">
    <location>
        <begin position="256"/>
        <end position="287"/>
    </location>
</feature>
<gene>
    <name evidence="3" type="ORF">K435DRAFT_495524</name>
</gene>
<feature type="coiled-coil region" evidence="1">
    <location>
        <begin position="854"/>
        <end position="888"/>
    </location>
</feature>
<dbReference type="Proteomes" id="UP000297245">
    <property type="component" value="Unassembled WGS sequence"/>
</dbReference>
<dbReference type="OrthoDB" id="3070390at2759"/>
<evidence type="ECO:0000256" key="2">
    <source>
        <dbReference type="SAM" id="MobiDB-lite"/>
    </source>
</evidence>
<feature type="compositionally biased region" description="Basic and acidic residues" evidence="2">
    <location>
        <begin position="194"/>
        <end position="205"/>
    </location>
</feature>